<dbReference type="STRING" id="546364.SAMN04489730_0128"/>
<keyword evidence="3" id="KW-1185">Reference proteome</keyword>
<gene>
    <name evidence="2" type="ORF">SAMN04489730_0128</name>
</gene>
<dbReference type="Proteomes" id="UP000182740">
    <property type="component" value="Unassembled WGS sequence"/>
</dbReference>
<dbReference type="AlphaFoldDB" id="A0A1K1LQ35"/>
<organism evidence="2 3">
    <name type="scientific">Amycolatopsis australiensis</name>
    <dbReference type="NCBI Taxonomy" id="546364"/>
    <lineage>
        <taxon>Bacteria</taxon>
        <taxon>Bacillati</taxon>
        <taxon>Actinomycetota</taxon>
        <taxon>Actinomycetes</taxon>
        <taxon>Pseudonocardiales</taxon>
        <taxon>Pseudonocardiaceae</taxon>
        <taxon>Amycolatopsis</taxon>
    </lineage>
</organism>
<proteinExistence type="predicted"/>
<sequence>MPEWLIAVAAGYVLLLISFVAVVAVLDRNHRRGDRAVRVLRMLLIGAAPGVAGALLKLHQVGLL</sequence>
<protein>
    <submittedName>
        <fullName evidence="2">Uncharacterized protein</fullName>
    </submittedName>
</protein>
<feature type="transmembrane region" description="Helical" evidence="1">
    <location>
        <begin position="6"/>
        <end position="26"/>
    </location>
</feature>
<dbReference type="RefSeq" id="WP_072474388.1">
    <property type="nucleotide sequence ID" value="NZ_FPJG01000002.1"/>
</dbReference>
<reference evidence="3" key="1">
    <citation type="submission" date="2016-11" db="EMBL/GenBank/DDBJ databases">
        <authorList>
            <person name="Varghese N."/>
            <person name="Submissions S."/>
        </authorList>
    </citation>
    <scope>NUCLEOTIDE SEQUENCE [LARGE SCALE GENOMIC DNA]</scope>
    <source>
        <strain evidence="3">DSM 44671</strain>
    </source>
</reference>
<keyword evidence="1" id="KW-0812">Transmembrane</keyword>
<accession>A0A1K1LQ35</accession>
<dbReference type="EMBL" id="FPJG01000002">
    <property type="protein sequence ID" value="SFW12994.1"/>
    <property type="molecule type" value="Genomic_DNA"/>
</dbReference>
<keyword evidence="1" id="KW-1133">Transmembrane helix</keyword>
<name>A0A1K1LQ35_9PSEU</name>
<evidence type="ECO:0000256" key="1">
    <source>
        <dbReference type="SAM" id="Phobius"/>
    </source>
</evidence>
<keyword evidence="1" id="KW-0472">Membrane</keyword>
<evidence type="ECO:0000313" key="3">
    <source>
        <dbReference type="Proteomes" id="UP000182740"/>
    </source>
</evidence>
<feature type="transmembrane region" description="Helical" evidence="1">
    <location>
        <begin position="38"/>
        <end position="56"/>
    </location>
</feature>
<evidence type="ECO:0000313" key="2">
    <source>
        <dbReference type="EMBL" id="SFW12994.1"/>
    </source>
</evidence>